<sequence length="219" mass="24237">MTFVYNTGISIDSDPNFTTFLPCCNAPVSVDYQPRHYQEIYYAPEPPPQIQVVRQRLPDPPPDVIERVVVVPQPKQYVYQVVEVPTKPPPVIQERVVHQSPNAPVCGGTYRVQVPPKGSVQSTRTVRQAPTVVKSQSYTQAAPNYVQATPNFVQSTPSYIQAAPTYIQGTPSYIQGTPSYIQSAPSYIQAAPSYIQSTPSYSQPSNVVYTTSSPQIINF</sequence>
<proteinExistence type="predicted"/>
<dbReference type="EMBL" id="CAJNOM010000145">
    <property type="protein sequence ID" value="CAF1135993.1"/>
    <property type="molecule type" value="Genomic_DNA"/>
</dbReference>
<dbReference type="OrthoDB" id="10042368at2759"/>
<dbReference type="Proteomes" id="UP000663832">
    <property type="component" value="Unassembled WGS sequence"/>
</dbReference>
<organism evidence="1 2">
    <name type="scientific">Adineta steineri</name>
    <dbReference type="NCBI Taxonomy" id="433720"/>
    <lineage>
        <taxon>Eukaryota</taxon>
        <taxon>Metazoa</taxon>
        <taxon>Spiralia</taxon>
        <taxon>Gnathifera</taxon>
        <taxon>Rotifera</taxon>
        <taxon>Eurotatoria</taxon>
        <taxon>Bdelloidea</taxon>
        <taxon>Adinetida</taxon>
        <taxon>Adinetidae</taxon>
        <taxon>Adineta</taxon>
    </lineage>
</organism>
<protein>
    <submittedName>
        <fullName evidence="1">Uncharacterized protein</fullName>
    </submittedName>
</protein>
<name>A0A814RMN1_9BILA</name>
<reference evidence="1" key="1">
    <citation type="submission" date="2021-02" db="EMBL/GenBank/DDBJ databases">
        <authorList>
            <person name="Nowell W R."/>
        </authorList>
    </citation>
    <scope>NUCLEOTIDE SEQUENCE</scope>
</reference>
<keyword evidence="2" id="KW-1185">Reference proteome</keyword>
<accession>A0A814RMN1</accession>
<dbReference type="AlphaFoldDB" id="A0A814RMN1"/>
<comment type="caution">
    <text evidence="1">The sequence shown here is derived from an EMBL/GenBank/DDBJ whole genome shotgun (WGS) entry which is preliminary data.</text>
</comment>
<gene>
    <name evidence="1" type="ORF">QVE165_LOCUS22206</name>
</gene>
<evidence type="ECO:0000313" key="2">
    <source>
        <dbReference type="Proteomes" id="UP000663832"/>
    </source>
</evidence>
<evidence type="ECO:0000313" key="1">
    <source>
        <dbReference type="EMBL" id="CAF1135993.1"/>
    </source>
</evidence>